<dbReference type="InterPro" id="IPR022290">
    <property type="entry name" value="LLM_Atu2307-like"/>
</dbReference>
<evidence type="ECO:0000256" key="2">
    <source>
        <dbReference type="ARBA" id="ARBA00023033"/>
    </source>
</evidence>
<dbReference type="GO" id="GO:0004497">
    <property type="term" value="F:monooxygenase activity"/>
    <property type="evidence" value="ECO:0007669"/>
    <property type="project" value="UniProtKB-KW"/>
</dbReference>
<keyword evidence="2" id="KW-0503">Monooxygenase</keyword>
<sequence length="352" mass="38127">MSEPTTNTQQLEIGVETFGDITTAADGTTLHPAQVLRNVVAEAKAAEAAGLDFFGVGEHHRDDYAISAPEVVLGAIASVTESIKLGTAVTVLSSDDPVRVYERFATVDGLSNGRAEAILGRGSFVESFPLFGYELSDYELLFEEKLALFAKLRKGEPVSWSGQTRPALRNQSVYPPIENGILNAWVGVGGSPESVVRAARHGLPLFLAIIGGQPMAFEPLTRLYKRSLEEFGHQPQRIGAHFHGLVAETDQEAQDLLWPHYKITMDRLGAERGWPPASRMRFEASTGADGSMLAGSPETVARKIARFATGLGLSRVDIKYSAGSLPHETMLRSIELLGTKVKPLVLEMLSDK</sequence>
<dbReference type="PANTHER" id="PTHR30137:SF8">
    <property type="entry name" value="BLR5498 PROTEIN"/>
    <property type="match status" value="1"/>
</dbReference>
<dbReference type="Proteomes" id="UP000323856">
    <property type="component" value="Unassembled WGS sequence"/>
</dbReference>
<dbReference type="SUPFAM" id="SSF51679">
    <property type="entry name" value="Bacterial luciferase-like"/>
    <property type="match status" value="1"/>
</dbReference>
<comment type="caution">
    <text evidence="4">The sequence shown here is derived from an EMBL/GenBank/DDBJ whole genome shotgun (WGS) entry which is preliminary data.</text>
</comment>
<dbReference type="NCBIfam" id="TIGR03858">
    <property type="entry name" value="LLM_2I7G"/>
    <property type="match status" value="1"/>
</dbReference>
<accession>A0A5B0EKT3</accession>
<evidence type="ECO:0000256" key="1">
    <source>
        <dbReference type="ARBA" id="ARBA00023002"/>
    </source>
</evidence>
<dbReference type="CDD" id="cd00347">
    <property type="entry name" value="Flavin_utilizing_monoxygenases"/>
    <property type="match status" value="1"/>
</dbReference>
<name>A0A5B0EKT3_9MICC</name>
<proteinExistence type="predicted"/>
<evidence type="ECO:0000313" key="4">
    <source>
        <dbReference type="EMBL" id="KAA0979032.1"/>
    </source>
</evidence>
<dbReference type="AlphaFoldDB" id="A0A5B0EKT3"/>
<dbReference type="Pfam" id="PF00296">
    <property type="entry name" value="Bac_luciferase"/>
    <property type="match status" value="1"/>
</dbReference>
<reference evidence="4 5" key="1">
    <citation type="submission" date="2019-07" db="EMBL/GenBank/DDBJ databases">
        <title>Analysis of the biochemical properties, biological activity and biotechnological potential of siderophores and biosurfactants produced by Antarctic psychrotolerant bacteria.</title>
        <authorList>
            <person name="Styczynski M."/>
            <person name="Krucon T."/>
            <person name="Decewicz P."/>
            <person name="Dziewit L."/>
        </authorList>
    </citation>
    <scope>NUCLEOTIDE SEQUENCE [LARGE SCALE GENOMIC DNA]</scope>
    <source>
        <strain evidence="4 5">ANT_H27</strain>
    </source>
</reference>
<dbReference type="InterPro" id="IPR011251">
    <property type="entry name" value="Luciferase-like_dom"/>
</dbReference>
<evidence type="ECO:0000259" key="3">
    <source>
        <dbReference type="Pfam" id="PF00296"/>
    </source>
</evidence>
<dbReference type="OrthoDB" id="9776438at2"/>
<keyword evidence="1" id="KW-0560">Oxidoreductase</keyword>
<evidence type="ECO:0000313" key="5">
    <source>
        <dbReference type="Proteomes" id="UP000323856"/>
    </source>
</evidence>
<feature type="domain" description="Luciferase-like" evidence="3">
    <location>
        <begin position="22"/>
        <end position="308"/>
    </location>
</feature>
<gene>
    <name evidence="4" type="ORF">FQ154_04600</name>
</gene>
<dbReference type="EMBL" id="VOBL01000003">
    <property type="protein sequence ID" value="KAA0979032.1"/>
    <property type="molecule type" value="Genomic_DNA"/>
</dbReference>
<dbReference type="RefSeq" id="WP_007271891.1">
    <property type="nucleotide sequence ID" value="NZ_JBITUG010000025.1"/>
</dbReference>
<dbReference type="PANTHER" id="PTHR30137">
    <property type="entry name" value="LUCIFERASE-LIKE MONOOXYGENASE"/>
    <property type="match status" value="1"/>
</dbReference>
<protein>
    <submittedName>
        <fullName evidence="4">LLM class flavin-dependent oxidoreductase</fullName>
    </submittedName>
</protein>
<dbReference type="InterPro" id="IPR036661">
    <property type="entry name" value="Luciferase-like_sf"/>
</dbReference>
<dbReference type="InterPro" id="IPR050766">
    <property type="entry name" value="Bact_Lucif_Oxidored"/>
</dbReference>
<dbReference type="GO" id="GO:0016705">
    <property type="term" value="F:oxidoreductase activity, acting on paired donors, with incorporation or reduction of molecular oxygen"/>
    <property type="evidence" value="ECO:0007669"/>
    <property type="project" value="InterPro"/>
</dbReference>
<dbReference type="GO" id="GO:0005829">
    <property type="term" value="C:cytosol"/>
    <property type="evidence" value="ECO:0007669"/>
    <property type="project" value="TreeGrafter"/>
</dbReference>
<dbReference type="Gene3D" id="3.20.20.30">
    <property type="entry name" value="Luciferase-like domain"/>
    <property type="match status" value="1"/>
</dbReference>
<organism evidence="4 5">
    <name type="scientific">Paeniglutamicibacter gangotriensis</name>
    <dbReference type="NCBI Taxonomy" id="254787"/>
    <lineage>
        <taxon>Bacteria</taxon>
        <taxon>Bacillati</taxon>
        <taxon>Actinomycetota</taxon>
        <taxon>Actinomycetes</taxon>
        <taxon>Micrococcales</taxon>
        <taxon>Micrococcaceae</taxon>
        <taxon>Paeniglutamicibacter</taxon>
    </lineage>
</organism>